<name>A0A9Q1Q6R7_9CARY</name>
<dbReference type="Proteomes" id="UP001153076">
    <property type="component" value="Unassembled WGS sequence"/>
</dbReference>
<feature type="compositionally biased region" description="Basic and acidic residues" evidence="1">
    <location>
        <begin position="116"/>
        <end position="142"/>
    </location>
</feature>
<dbReference type="EMBL" id="JAKOGI010000779">
    <property type="protein sequence ID" value="KAJ8430619.1"/>
    <property type="molecule type" value="Genomic_DNA"/>
</dbReference>
<feature type="region of interest" description="Disordered" evidence="1">
    <location>
        <begin position="116"/>
        <end position="179"/>
    </location>
</feature>
<sequence>MGRLLLSRILSLSFTSVRAFSSIVVSPKLSLSSSSSSSSSLSFSRFAFSPHTHFTTYAKGSDEQTRSLPSSSNDNDDIPSDVSTEELRQRIGKYLEGDVEALPSIFEAILARKLSGKHEDSDDELMEKFRSKTQHDDQHRIIGIDGDEQIDSDEDLSDLDEDSSDLDEDLSDSNEELGD</sequence>
<feature type="compositionally biased region" description="Acidic residues" evidence="1">
    <location>
        <begin position="145"/>
        <end position="179"/>
    </location>
</feature>
<feature type="signal peptide" evidence="2">
    <location>
        <begin position="1"/>
        <end position="19"/>
    </location>
</feature>
<dbReference type="OrthoDB" id="1936793at2759"/>
<feature type="chain" id="PRO_5040237009" evidence="2">
    <location>
        <begin position="20"/>
        <end position="179"/>
    </location>
</feature>
<organism evidence="3 4">
    <name type="scientific">Carnegiea gigantea</name>
    <dbReference type="NCBI Taxonomy" id="171969"/>
    <lineage>
        <taxon>Eukaryota</taxon>
        <taxon>Viridiplantae</taxon>
        <taxon>Streptophyta</taxon>
        <taxon>Embryophyta</taxon>
        <taxon>Tracheophyta</taxon>
        <taxon>Spermatophyta</taxon>
        <taxon>Magnoliopsida</taxon>
        <taxon>eudicotyledons</taxon>
        <taxon>Gunneridae</taxon>
        <taxon>Pentapetalae</taxon>
        <taxon>Caryophyllales</taxon>
        <taxon>Cactineae</taxon>
        <taxon>Cactaceae</taxon>
        <taxon>Cactoideae</taxon>
        <taxon>Echinocereeae</taxon>
        <taxon>Carnegiea</taxon>
    </lineage>
</organism>
<protein>
    <submittedName>
        <fullName evidence="3">Uncharacterized protein</fullName>
    </submittedName>
</protein>
<evidence type="ECO:0000313" key="4">
    <source>
        <dbReference type="Proteomes" id="UP001153076"/>
    </source>
</evidence>
<keyword evidence="4" id="KW-1185">Reference proteome</keyword>
<comment type="caution">
    <text evidence="3">The sequence shown here is derived from an EMBL/GenBank/DDBJ whole genome shotgun (WGS) entry which is preliminary data.</text>
</comment>
<proteinExistence type="predicted"/>
<dbReference type="AlphaFoldDB" id="A0A9Q1Q6R7"/>
<accession>A0A9Q1Q6R7</accession>
<evidence type="ECO:0000313" key="3">
    <source>
        <dbReference type="EMBL" id="KAJ8430619.1"/>
    </source>
</evidence>
<reference evidence="3" key="1">
    <citation type="submission" date="2022-04" db="EMBL/GenBank/DDBJ databases">
        <title>Carnegiea gigantea Genome sequencing and assembly v2.</title>
        <authorList>
            <person name="Copetti D."/>
            <person name="Sanderson M.J."/>
            <person name="Burquez A."/>
            <person name="Wojciechowski M.F."/>
        </authorList>
    </citation>
    <scope>NUCLEOTIDE SEQUENCE</scope>
    <source>
        <strain evidence="3">SGP5-SGP5p</strain>
        <tissue evidence="3">Aerial part</tissue>
    </source>
</reference>
<evidence type="ECO:0000256" key="2">
    <source>
        <dbReference type="SAM" id="SignalP"/>
    </source>
</evidence>
<feature type="region of interest" description="Disordered" evidence="1">
    <location>
        <begin position="58"/>
        <end position="86"/>
    </location>
</feature>
<evidence type="ECO:0000256" key="1">
    <source>
        <dbReference type="SAM" id="MobiDB-lite"/>
    </source>
</evidence>
<gene>
    <name evidence="3" type="ORF">Cgig2_021581</name>
</gene>
<keyword evidence="2" id="KW-0732">Signal</keyword>